<evidence type="ECO:0000313" key="2">
    <source>
        <dbReference type="EMBL" id="MCF2515798.1"/>
    </source>
</evidence>
<dbReference type="AlphaFoldDB" id="A0A9X1TZ49"/>
<dbReference type="Proteomes" id="UP001139410">
    <property type="component" value="Unassembled WGS sequence"/>
</dbReference>
<feature type="signal peptide" evidence="1">
    <location>
        <begin position="1"/>
        <end position="29"/>
    </location>
</feature>
<protein>
    <submittedName>
        <fullName evidence="2">Uncharacterized protein</fullName>
    </submittedName>
</protein>
<gene>
    <name evidence="2" type="ORF">LVY65_12095</name>
</gene>
<feature type="chain" id="PRO_5040927238" evidence="1">
    <location>
        <begin position="30"/>
        <end position="136"/>
    </location>
</feature>
<accession>A0A9X1TZ49</accession>
<dbReference type="RefSeq" id="WP_235068505.1">
    <property type="nucleotide sequence ID" value="NZ_JAKFGM010000003.1"/>
</dbReference>
<keyword evidence="3" id="KW-1185">Reference proteome</keyword>
<proteinExistence type="predicted"/>
<name>A0A9X1TZ49_9SPHN</name>
<sequence>MSKLPYLTLSAVTLAAMLPALVAPAPAFAQNGKISEIIVYGTDPCPRSTDDEVVVCARKPEAERYRIPERYRQTGSRQSRESWANRAIAFETYGRTGINSCSPVGPGGFTGCTQQLINQAVKERKEQAAGAAPPEE</sequence>
<reference evidence="2" key="1">
    <citation type="submission" date="2022-01" db="EMBL/GenBank/DDBJ databases">
        <authorList>
            <person name="Jo J.-H."/>
            <person name="Im W.-T."/>
        </authorList>
    </citation>
    <scope>NUCLEOTIDE SEQUENCE</scope>
    <source>
        <strain evidence="2">G124</strain>
    </source>
</reference>
<evidence type="ECO:0000313" key="3">
    <source>
        <dbReference type="Proteomes" id="UP001139410"/>
    </source>
</evidence>
<organism evidence="2 3">
    <name type="scientific">Sphingomonas cremea</name>
    <dbReference type="NCBI Taxonomy" id="2904799"/>
    <lineage>
        <taxon>Bacteria</taxon>
        <taxon>Pseudomonadati</taxon>
        <taxon>Pseudomonadota</taxon>
        <taxon>Alphaproteobacteria</taxon>
        <taxon>Sphingomonadales</taxon>
        <taxon>Sphingomonadaceae</taxon>
        <taxon>Sphingomonas</taxon>
    </lineage>
</organism>
<dbReference type="EMBL" id="JAKFGM010000003">
    <property type="protein sequence ID" value="MCF2515798.1"/>
    <property type="molecule type" value="Genomic_DNA"/>
</dbReference>
<comment type="caution">
    <text evidence="2">The sequence shown here is derived from an EMBL/GenBank/DDBJ whole genome shotgun (WGS) entry which is preliminary data.</text>
</comment>
<keyword evidence="1" id="KW-0732">Signal</keyword>
<evidence type="ECO:0000256" key="1">
    <source>
        <dbReference type="SAM" id="SignalP"/>
    </source>
</evidence>